<evidence type="ECO:0000256" key="5">
    <source>
        <dbReference type="ARBA" id="ARBA00022792"/>
    </source>
</evidence>
<organism evidence="10 11">
    <name type="scientific">Schistosoma mansoni</name>
    <name type="common">Blood fluke</name>
    <dbReference type="NCBI Taxonomy" id="6183"/>
    <lineage>
        <taxon>Eukaryota</taxon>
        <taxon>Metazoa</taxon>
        <taxon>Spiralia</taxon>
        <taxon>Lophotrochozoa</taxon>
        <taxon>Platyhelminthes</taxon>
        <taxon>Trematoda</taxon>
        <taxon>Digenea</taxon>
        <taxon>Strigeidida</taxon>
        <taxon>Schistosomatoidea</taxon>
        <taxon>Schistosomatidae</taxon>
        <taxon>Schistosoma</taxon>
    </lineage>
</organism>
<dbReference type="PANTHER" id="PTHR13603">
    <property type="entry name" value="TRANSMEMBRANE PROTEIN 186"/>
    <property type="match status" value="1"/>
</dbReference>
<proteinExistence type="inferred from homology"/>
<evidence type="ECO:0000256" key="7">
    <source>
        <dbReference type="ARBA" id="ARBA00023128"/>
    </source>
</evidence>
<keyword evidence="10" id="KW-1185">Reference proteome</keyword>
<comment type="similarity">
    <text evidence="2">Belongs to the TMEM186 family.</text>
</comment>
<dbReference type="FunCoup" id="A0A3Q0KGG9">
    <property type="interactions" value="1722"/>
</dbReference>
<keyword evidence="8 9" id="KW-0472">Membrane</keyword>
<keyword evidence="7" id="KW-0496">Mitochondrion</keyword>
<evidence type="ECO:0000256" key="6">
    <source>
        <dbReference type="ARBA" id="ARBA00022989"/>
    </source>
</evidence>
<feature type="transmembrane region" description="Helical" evidence="9">
    <location>
        <begin position="113"/>
        <end position="136"/>
    </location>
</feature>
<keyword evidence="6 9" id="KW-1133">Transmembrane helix</keyword>
<dbReference type="PANTHER" id="PTHR13603:SF1">
    <property type="entry name" value="TRANSMEMBRANE PROTEIN 186"/>
    <property type="match status" value="1"/>
</dbReference>
<evidence type="ECO:0000256" key="9">
    <source>
        <dbReference type="SAM" id="Phobius"/>
    </source>
</evidence>
<evidence type="ECO:0000313" key="10">
    <source>
        <dbReference type="Proteomes" id="UP000008854"/>
    </source>
</evidence>
<dbReference type="STRING" id="6183.A0A3Q0KGG9"/>
<evidence type="ECO:0000256" key="2">
    <source>
        <dbReference type="ARBA" id="ARBA00007020"/>
    </source>
</evidence>
<dbReference type="Proteomes" id="UP000008854">
    <property type="component" value="Unassembled WGS sequence"/>
</dbReference>
<comment type="subcellular location">
    <subcellularLocation>
        <location evidence="1">Mitochondrion inner membrane</location>
        <topology evidence="1">Multi-pass membrane protein</topology>
    </subcellularLocation>
</comment>
<keyword evidence="4 9" id="KW-0812">Transmembrane</keyword>
<evidence type="ECO:0000256" key="8">
    <source>
        <dbReference type="ARBA" id="ARBA00023136"/>
    </source>
</evidence>
<protein>
    <recommendedName>
        <fullName evidence="3">Transmembrane protein 186</fullName>
    </recommendedName>
</protein>
<dbReference type="InterPro" id="IPR026571">
    <property type="entry name" value="Tmem186"/>
</dbReference>
<reference evidence="10" key="1">
    <citation type="journal article" date="2012" name="PLoS Negl. Trop. Dis.">
        <title>A systematically improved high quality genome and transcriptome of the human blood fluke Schistosoma mansoni.</title>
        <authorList>
            <person name="Protasio A.V."/>
            <person name="Tsai I.J."/>
            <person name="Babbage A."/>
            <person name="Nichol S."/>
            <person name="Hunt M."/>
            <person name="Aslett M.A."/>
            <person name="De Silva N."/>
            <person name="Velarde G.S."/>
            <person name="Anderson T.J."/>
            <person name="Clark R.C."/>
            <person name="Davidson C."/>
            <person name="Dillon G.P."/>
            <person name="Holroyd N.E."/>
            <person name="LoVerde P.T."/>
            <person name="Lloyd C."/>
            <person name="McQuillan J."/>
            <person name="Oliveira G."/>
            <person name="Otto T.D."/>
            <person name="Parker-Manuel S.J."/>
            <person name="Quail M.A."/>
            <person name="Wilson R.A."/>
            <person name="Zerlotini A."/>
            <person name="Dunne D.W."/>
            <person name="Berriman M."/>
        </authorList>
    </citation>
    <scope>NUCLEOTIDE SEQUENCE [LARGE SCALE GENOMIC DNA]</scope>
    <source>
        <strain evidence="10">Puerto Rican</strain>
    </source>
</reference>
<dbReference type="WBParaSite" id="Smp_059240.1">
    <property type="protein sequence ID" value="Smp_059240.1"/>
    <property type="gene ID" value="Smp_059240"/>
</dbReference>
<evidence type="ECO:0000256" key="4">
    <source>
        <dbReference type="ARBA" id="ARBA00022692"/>
    </source>
</evidence>
<dbReference type="GO" id="GO:0005743">
    <property type="term" value="C:mitochondrial inner membrane"/>
    <property type="evidence" value="ECO:0007669"/>
    <property type="project" value="UniProtKB-SubCell"/>
</dbReference>
<evidence type="ECO:0000256" key="3">
    <source>
        <dbReference type="ARBA" id="ARBA00014604"/>
    </source>
</evidence>
<accession>A0A3Q0KGG9</accession>
<feature type="transmembrane region" description="Helical" evidence="9">
    <location>
        <begin position="76"/>
        <end position="101"/>
    </location>
</feature>
<sequence>MDLCFVFSLSKMKIPMFGRFNKFYSCSYLLSQSSLFSLRFPKCSSLQTRLLHSENKTELFGDKKESWVPIYRLRSIAFFQAISQLKIILTGLLISGCPVVIYKYLHDQASSSLVYTALGSAAFSLCSLIIFSWLSMKIVGVVSIHRESGLVRIGHLTFWGRRQNTILNSGQIVPPSDLIETPEKSSYVRVGTIDANPNSTKHLGIERTFLLTNVKSEILDREKFKQIFGFIW</sequence>
<name>A0A3Q0KGG9_SCHMA</name>
<evidence type="ECO:0000313" key="11">
    <source>
        <dbReference type="WBParaSite" id="Smp_059240.1"/>
    </source>
</evidence>
<dbReference type="InParanoid" id="A0A3Q0KGG9"/>
<reference evidence="11" key="2">
    <citation type="submission" date="2018-12" db="UniProtKB">
        <authorList>
            <consortium name="WormBaseParasite"/>
        </authorList>
    </citation>
    <scope>IDENTIFICATION</scope>
    <source>
        <strain evidence="11">Puerto Rican</strain>
    </source>
</reference>
<dbReference type="AlphaFoldDB" id="A0A3Q0KGG9"/>
<evidence type="ECO:0000256" key="1">
    <source>
        <dbReference type="ARBA" id="ARBA00004448"/>
    </source>
</evidence>
<dbReference type="ExpressionAtlas" id="A0A3Q0KGG9">
    <property type="expression patterns" value="differential"/>
</dbReference>
<keyword evidence="5" id="KW-0999">Mitochondrion inner membrane</keyword>